<dbReference type="Proteomes" id="UP001303473">
    <property type="component" value="Unassembled WGS sequence"/>
</dbReference>
<evidence type="ECO:0000256" key="1">
    <source>
        <dbReference type="SAM" id="MobiDB-lite"/>
    </source>
</evidence>
<reference evidence="4" key="1">
    <citation type="journal article" date="2023" name="Mol. Phylogenet. Evol.">
        <title>Genome-scale phylogeny and comparative genomics of the fungal order Sordariales.</title>
        <authorList>
            <person name="Hensen N."/>
            <person name="Bonometti L."/>
            <person name="Westerberg I."/>
            <person name="Brannstrom I.O."/>
            <person name="Guillou S."/>
            <person name="Cros-Aarteil S."/>
            <person name="Calhoun S."/>
            <person name="Haridas S."/>
            <person name="Kuo A."/>
            <person name="Mondo S."/>
            <person name="Pangilinan J."/>
            <person name="Riley R."/>
            <person name="LaButti K."/>
            <person name="Andreopoulos B."/>
            <person name="Lipzen A."/>
            <person name="Chen C."/>
            <person name="Yan M."/>
            <person name="Daum C."/>
            <person name="Ng V."/>
            <person name="Clum A."/>
            <person name="Steindorff A."/>
            <person name="Ohm R.A."/>
            <person name="Martin F."/>
            <person name="Silar P."/>
            <person name="Natvig D.O."/>
            <person name="Lalanne C."/>
            <person name="Gautier V."/>
            <person name="Ament-Velasquez S.L."/>
            <person name="Kruys A."/>
            <person name="Hutchinson M.I."/>
            <person name="Powell A.J."/>
            <person name="Barry K."/>
            <person name="Miller A.N."/>
            <person name="Grigoriev I.V."/>
            <person name="Debuchy R."/>
            <person name="Gladieux P."/>
            <person name="Hiltunen Thoren M."/>
            <person name="Johannesson H."/>
        </authorList>
    </citation>
    <scope>NUCLEOTIDE SEQUENCE [LARGE SCALE GENOMIC DNA]</scope>
    <source>
        <strain evidence="4">CBS 340.73</strain>
    </source>
</reference>
<name>A0AAN6RZL6_9PEZI</name>
<keyword evidence="2" id="KW-0732">Signal</keyword>
<proteinExistence type="predicted"/>
<organism evidence="3 4">
    <name type="scientific">Diplogelasinospora grovesii</name>
    <dbReference type="NCBI Taxonomy" id="303347"/>
    <lineage>
        <taxon>Eukaryota</taxon>
        <taxon>Fungi</taxon>
        <taxon>Dikarya</taxon>
        <taxon>Ascomycota</taxon>
        <taxon>Pezizomycotina</taxon>
        <taxon>Sordariomycetes</taxon>
        <taxon>Sordariomycetidae</taxon>
        <taxon>Sordariales</taxon>
        <taxon>Diplogelasinosporaceae</taxon>
        <taxon>Diplogelasinospora</taxon>
    </lineage>
</organism>
<gene>
    <name evidence="3" type="ORF">QBC46DRAFT_346292</name>
</gene>
<sequence>MQLTKFLSSLLLAGLLAVPSLGDQASEKKSLVDRSIAEHGVGSPVGVRAVLIEAGEAATTKKPPPAKTTKPVVKPTTTKATVKPTPTKTVPGCKAKRDTSAEAASIIVDAGELKQGCAEDQVSTYHVKNCVAIAAVDQGSKVKLLAHINGINDANQDYEAQFKAFADKAKIIMGSQPDITVRVPVATDWQGDLSPAAYKALGEMITRLQAEALKLAGSASHYREQEREKKEGDMNISVAGVVVSE</sequence>
<protein>
    <submittedName>
        <fullName evidence="3">Uncharacterized protein</fullName>
    </submittedName>
</protein>
<evidence type="ECO:0000313" key="3">
    <source>
        <dbReference type="EMBL" id="KAK3935747.1"/>
    </source>
</evidence>
<keyword evidence="4" id="KW-1185">Reference proteome</keyword>
<comment type="caution">
    <text evidence="3">The sequence shown here is derived from an EMBL/GenBank/DDBJ whole genome shotgun (WGS) entry which is preliminary data.</text>
</comment>
<feature type="region of interest" description="Disordered" evidence="1">
    <location>
        <begin position="59"/>
        <end position="94"/>
    </location>
</feature>
<evidence type="ECO:0000313" key="4">
    <source>
        <dbReference type="Proteomes" id="UP001303473"/>
    </source>
</evidence>
<accession>A0AAN6RZL6</accession>
<dbReference type="AlphaFoldDB" id="A0AAN6RZL6"/>
<feature type="chain" id="PRO_5042941314" evidence="2">
    <location>
        <begin position="23"/>
        <end position="245"/>
    </location>
</feature>
<feature type="signal peptide" evidence="2">
    <location>
        <begin position="1"/>
        <end position="22"/>
    </location>
</feature>
<feature type="compositionally biased region" description="Low complexity" evidence="1">
    <location>
        <begin position="59"/>
        <end position="91"/>
    </location>
</feature>
<evidence type="ECO:0000256" key="2">
    <source>
        <dbReference type="SAM" id="SignalP"/>
    </source>
</evidence>
<dbReference type="EMBL" id="MU853909">
    <property type="protein sequence ID" value="KAK3935747.1"/>
    <property type="molecule type" value="Genomic_DNA"/>
</dbReference>